<dbReference type="InterPro" id="IPR032466">
    <property type="entry name" value="Metal_Hydrolase"/>
</dbReference>
<dbReference type="AlphaFoldDB" id="X0SJD0"/>
<dbReference type="Pfam" id="PF04909">
    <property type="entry name" value="Amidohydro_2"/>
    <property type="match status" value="1"/>
</dbReference>
<keyword evidence="1" id="KW-0456">Lyase</keyword>
<feature type="domain" description="Amidohydrolase-related" evidence="2">
    <location>
        <begin position="17"/>
        <end position="245"/>
    </location>
</feature>
<evidence type="ECO:0000256" key="1">
    <source>
        <dbReference type="ARBA" id="ARBA00023239"/>
    </source>
</evidence>
<proteinExistence type="predicted"/>
<dbReference type="GO" id="GO:0005737">
    <property type="term" value="C:cytoplasm"/>
    <property type="evidence" value="ECO:0007669"/>
    <property type="project" value="TreeGrafter"/>
</dbReference>
<accession>X0SJD0</accession>
<dbReference type="GO" id="GO:0016831">
    <property type="term" value="F:carboxy-lyase activity"/>
    <property type="evidence" value="ECO:0007669"/>
    <property type="project" value="InterPro"/>
</dbReference>
<dbReference type="SUPFAM" id="SSF51556">
    <property type="entry name" value="Metallo-dependent hydrolases"/>
    <property type="match status" value="1"/>
</dbReference>
<evidence type="ECO:0000313" key="3">
    <source>
        <dbReference type="EMBL" id="GAF81114.1"/>
    </source>
</evidence>
<dbReference type="EMBL" id="BARS01003324">
    <property type="protein sequence ID" value="GAF81114.1"/>
    <property type="molecule type" value="Genomic_DNA"/>
</dbReference>
<dbReference type="InterPro" id="IPR006680">
    <property type="entry name" value="Amidohydro-rel"/>
</dbReference>
<comment type="caution">
    <text evidence="3">The sequence shown here is derived from an EMBL/GenBank/DDBJ whole genome shotgun (WGS) entry which is preliminary data.</text>
</comment>
<evidence type="ECO:0000259" key="2">
    <source>
        <dbReference type="Pfam" id="PF04909"/>
    </source>
</evidence>
<reference evidence="3" key="1">
    <citation type="journal article" date="2014" name="Front. Microbiol.">
        <title>High frequency of phylogenetically diverse reductive dehalogenase-homologous genes in deep subseafloor sedimentary metagenomes.</title>
        <authorList>
            <person name="Kawai M."/>
            <person name="Futagami T."/>
            <person name="Toyoda A."/>
            <person name="Takaki Y."/>
            <person name="Nishi S."/>
            <person name="Hori S."/>
            <person name="Arai W."/>
            <person name="Tsubouchi T."/>
            <person name="Morono Y."/>
            <person name="Uchiyama I."/>
            <person name="Ito T."/>
            <person name="Fujiyama A."/>
            <person name="Inagaki F."/>
            <person name="Takami H."/>
        </authorList>
    </citation>
    <scope>NUCLEOTIDE SEQUENCE</scope>
    <source>
        <strain evidence="3">Expedition CK06-06</strain>
    </source>
</reference>
<dbReference type="PANTHER" id="PTHR21240:SF28">
    <property type="entry name" value="ISO-OROTATE DECARBOXYLASE (EUROFUNG)"/>
    <property type="match status" value="1"/>
</dbReference>
<dbReference type="GO" id="GO:0019748">
    <property type="term" value="P:secondary metabolic process"/>
    <property type="evidence" value="ECO:0007669"/>
    <property type="project" value="TreeGrafter"/>
</dbReference>
<organism evidence="3">
    <name type="scientific">marine sediment metagenome</name>
    <dbReference type="NCBI Taxonomy" id="412755"/>
    <lineage>
        <taxon>unclassified sequences</taxon>
        <taxon>metagenomes</taxon>
        <taxon>ecological metagenomes</taxon>
    </lineage>
</organism>
<dbReference type="InterPro" id="IPR032465">
    <property type="entry name" value="ACMSD"/>
</dbReference>
<gene>
    <name evidence="3" type="ORF">S01H1_06437</name>
</gene>
<protein>
    <recommendedName>
        <fullName evidence="2">Amidohydrolase-related domain-containing protein</fullName>
    </recommendedName>
</protein>
<dbReference type="PANTHER" id="PTHR21240">
    <property type="entry name" value="2-AMINO-3-CARBOXYLMUCONATE-6-SEMIALDEHYDE DECARBOXYLASE"/>
    <property type="match status" value="1"/>
</dbReference>
<dbReference type="Gene3D" id="3.20.20.140">
    <property type="entry name" value="Metal-dependent hydrolases"/>
    <property type="match status" value="1"/>
</dbReference>
<dbReference type="GO" id="GO:0016787">
    <property type="term" value="F:hydrolase activity"/>
    <property type="evidence" value="ECO:0007669"/>
    <property type="project" value="InterPro"/>
</dbReference>
<name>X0SJD0_9ZZZZ</name>
<sequence>MIVDAHVYLGSCLFGYGQSLADIRANMDHLGIDKAVLVPVKPRGYHFAPMNETVAEAVQKHPDRFLGLCRVDPWQAEDAVAEVQRSFETRGACGLYLDPWEENFQANDEIVFPVLQEARRHNKPVVLNAGHVRVSHPTQISDVASRFPDVQFVAANGGQINISGMLLFEARRMLEACPNVVIETSGTYREDFLERITAELGEERVLFASRSPIYNQEFEMTRVRLAHLNTAQKQKLWGLNALRVFAPQSGAE</sequence>